<dbReference type="Proteomes" id="UP001175353">
    <property type="component" value="Unassembled WGS sequence"/>
</dbReference>
<evidence type="ECO:0000313" key="3">
    <source>
        <dbReference type="Proteomes" id="UP001175353"/>
    </source>
</evidence>
<reference evidence="2" key="1">
    <citation type="submission" date="2023-06" db="EMBL/GenBank/DDBJ databases">
        <title>Black Yeasts Isolated from many extreme environments.</title>
        <authorList>
            <person name="Coleine C."/>
            <person name="Stajich J.E."/>
            <person name="Selbmann L."/>
        </authorList>
    </citation>
    <scope>NUCLEOTIDE SEQUENCE</scope>
    <source>
        <strain evidence="2">CCFEE 5200</strain>
    </source>
</reference>
<dbReference type="AlphaFoldDB" id="A0AAN6H814"/>
<organism evidence="2 3">
    <name type="scientific">Friedmanniomyces endolithicus</name>
    <dbReference type="NCBI Taxonomy" id="329885"/>
    <lineage>
        <taxon>Eukaryota</taxon>
        <taxon>Fungi</taxon>
        <taxon>Dikarya</taxon>
        <taxon>Ascomycota</taxon>
        <taxon>Pezizomycotina</taxon>
        <taxon>Dothideomycetes</taxon>
        <taxon>Dothideomycetidae</taxon>
        <taxon>Mycosphaerellales</taxon>
        <taxon>Teratosphaeriaceae</taxon>
        <taxon>Friedmanniomyces</taxon>
    </lineage>
</organism>
<feature type="region of interest" description="Disordered" evidence="1">
    <location>
        <begin position="287"/>
        <end position="311"/>
    </location>
</feature>
<keyword evidence="3" id="KW-1185">Reference proteome</keyword>
<accession>A0AAN6H814</accession>
<name>A0AAN6H814_9PEZI</name>
<protein>
    <recommendedName>
        <fullName evidence="4">Transcription factor domain-containing protein</fullName>
    </recommendedName>
</protein>
<evidence type="ECO:0008006" key="4">
    <source>
        <dbReference type="Google" id="ProtNLM"/>
    </source>
</evidence>
<dbReference type="EMBL" id="JAUJLE010000353">
    <property type="protein sequence ID" value="KAK0959456.1"/>
    <property type="molecule type" value="Genomic_DNA"/>
</dbReference>
<proteinExistence type="predicted"/>
<comment type="caution">
    <text evidence="2">The sequence shown here is derived from an EMBL/GenBank/DDBJ whole genome shotgun (WGS) entry which is preliminary data.</text>
</comment>
<sequence length="521" mass="58842">MAEAVALVLEPWQQTDTVDEKVGTSQYLGGLNWKDEYMDFPYGFWEQGADSWLHELDFLTTEAEPQLQSLADDSAIERAKPWILDHFRRRSRPSGPIPRGVDISWYSSPPKLQIYDKEVLNVLLNVARRHLGTTFELYANYEAQGDSEPELCLAMAAVGALYLGAECGATLSKALYNDARRLHFQKFHSRSLQTSFWVASAALKTFILLSIYGICSGDKRSYEFVEAFHLSMLQALRYCGQLIPSDPDAATLRDVRSMSEAMELIECYHVLLLQRPPCAIPAPLRSMTSPGQNQAALDRPGTPHDLPGHAQGAHGEIASLSAFAWAASPQGEELSCRRQLWRSDFVELAMERWMGGKIFPLSESDFPSMLIYHLMHLRLKVNLDFLQKSARQFTNPPSHTANESSEHEILENYVRGRLFAVAMWHAQAMLSMDQENVGMPEDLSKRTATSTSSQRMSEPPHLPYCIYFSTLIAWYGESENSGYRSLARDACIKQGIRLLGRLKIRVARVFILALRELLPDE</sequence>
<evidence type="ECO:0000313" key="2">
    <source>
        <dbReference type="EMBL" id="KAK0959456.1"/>
    </source>
</evidence>
<evidence type="ECO:0000256" key="1">
    <source>
        <dbReference type="SAM" id="MobiDB-lite"/>
    </source>
</evidence>
<gene>
    <name evidence="2" type="ORF">LTR91_020832</name>
</gene>